<organism evidence="1 2">
    <name type="scientific">Schinkia azotoformans MEV2011</name>
    <dbReference type="NCBI Taxonomy" id="1348973"/>
    <lineage>
        <taxon>Bacteria</taxon>
        <taxon>Bacillati</taxon>
        <taxon>Bacillota</taxon>
        <taxon>Bacilli</taxon>
        <taxon>Bacillales</taxon>
        <taxon>Bacillaceae</taxon>
        <taxon>Calidifontibacillus/Schinkia group</taxon>
        <taxon>Schinkia</taxon>
    </lineage>
</organism>
<dbReference type="Proteomes" id="UP000027936">
    <property type="component" value="Unassembled WGS sequence"/>
</dbReference>
<proteinExistence type="predicted"/>
<dbReference type="RefSeq" id="WP_035197278.1">
    <property type="nucleotide sequence ID" value="NZ_JJRY01000018.1"/>
</dbReference>
<name>A0A072NHG3_SCHAZ</name>
<dbReference type="AlphaFoldDB" id="A0A072NHG3"/>
<sequence length="65" mass="7644">MNGEKLADEIMEHHFNEYGKGLIDELIVIDTGVLEFDDKNYGEIIKLQFRLIHYEKMGHTFALPY</sequence>
<evidence type="ECO:0000313" key="1">
    <source>
        <dbReference type="EMBL" id="KEF37109.1"/>
    </source>
</evidence>
<dbReference type="EMBL" id="JJRY01000018">
    <property type="protein sequence ID" value="KEF37109.1"/>
    <property type="molecule type" value="Genomic_DNA"/>
</dbReference>
<comment type="caution">
    <text evidence="1">The sequence shown here is derived from an EMBL/GenBank/DDBJ whole genome shotgun (WGS) entry which is preliminary data.</text>
</comment>
<evidence type="ECO:0000313" key="2">
    <source>
        <dbReference type="Proteomes" id="UP000027936"/>
    </source>
</evidence>
<dbReference type="PATRIC" id="fig|1348973.3.peg.3580"/>
<protein>
    <submittedName>
        <fullName evidence="1">Uncharacterized protein</fullName>
    </submittedName>
</protein>
<reference evidence="1 2" key="1">
    <citation type="submission" date="2014-04" db="EMBL/GenBank/DDBJ databases">
        <title>Draft genome sequence of Bacillus azotoformans MEV2011, a (co-) denitrifying strain unable to grow in the presence of oxygen.</title>
        <authorList>
            <person name="Nielsen M."/>
            <person name="Schreiber L."/>
            <person name="Finster K."/>
            <person name="Schramm A."/>
        </authorList>
    </citation>
    <scope>NUCLEOTIDE SEQUENCE [LARGE SCALE GENOMIC DNA]</scope>
    <source>
        <strain evidence="1 2">MEV2011</strain>
    </source>
</reference>
<gene>
    <name evidence="1" type="ORF">M670_03702</name>
</gene>
<accession>A0A072NHG3</accession>